<feature type="transmembrane region" description="Helical" evidence="1">
    <location>
        <begin position="12"/>
        <end position="30"/>
    </location>
</feature>
<accession>K4JNS2</accession>
<evidence type="ECO:0000313" key="3">
    <source>
        <dbReference type="Proteomes" id="UP000000461"/>
    </source>
</evidence>
<reference evidence="2 3" key="1">
    <citation type="journal article" date="2012" name="BMC Genomics">
        <title>The Caulobacter crescentus phage phiCbK: genomics of a canonical phage.</title>
        <authorList>
            <person name="Gill J.J."/>
            <person name="Berry J.D."/>
            <person name="Russell W.K."/>
            <person name="Lessor L."/>
            <person name="Escobar Garcia D.A."/>
            <person name="Hernandez D."/>
            <person name="Kane A."/>
            <person name="Keene J."/>
            <person name="Maddox M."/>
            <person name="Martin R."/>
            <person name="Mohan S."/>
            <person name="Thorn A.M."/>
            <person name="Russell D.H."/>
            <person name="Young R."/>
        </authorList>
    </citation>
    <scope>NUCLEOTIDE SEQUENCE [LARGE SCALE GENOMIC DNA]</scope>
</reference>
<gene>
    <name evidence="2" type="ORF">CcrRogue_gp174</name>
</gene>
<name>K4JNS2_9CAUD</name>
<keyword evidence="3" id="KW-1185">Reference proteome</keyword>
<protein>
    <submittedName>
        <fullName evidence="2">Uncharacterized protein</fullName>
    </submittedName>
</protein>
<organism evidence="2 3">
    <name type="scientific">Caulobacter phage CcrRogue</name>
    <dbReference type="NCBI Taxonomy" id="2927986"/>
    <lineage>
        <taxon>Viruses</taxon>
        <taxon>Duplodnaviria</taxon>
        <taxon>Heunggongvirae</taxon>
        <taxon>Uroviricota</taxon>
        <taxon>Caudoviricetes</taxon>
        <taxon>Jeanschmidtviridae</taxon>
        <taxon>Poindextervirus</taxon>
        <taxon>Poindextervirus rogue</taxon>
    </lineage>
</organism>
<evidence type="ECO:0000256" key="1">
    <source>
        <dbReference type="SAM" id="Phobius"/>
    </source>
</evidence>
<keyword evidence="1" id="KW-0812">Transmembrane</keyword>
<dbReference type="Proteomes" id="UP000000461">
    <property type="component" value="Segment"/>
</dbReference>
<proteinExistence type="predicted"/>
<dbReference type="EMBL" id="JX100814">
    <property type="protein sequence ID" value="AFU86656.1"/>
    <property type="molecule type" value="Genomic_DNA"/>
</dbReference>
<evidence type="ECO:0000313" key="2">
    <source>
        <dbReference type="EMBL" id="AFU86656.1"/>
    </source>
</evidence>
<dbReference type="KEGG" id="vg:13995955"/>
<sequence>MTAFLDVLGRAATIYAIVAVIASILVIRPWRWSRDTRQSFWSLFKWTKS</sequence>
<keyword evidence="1" id="KW-1133">Transmembrane helix</keyword>
<keyword evidence="1" id="KW-0472">Membrane</keyword>